<dbReference type="InterPro" id="IPR036322">
    <property type="entry name" value="WD40_repeat_dom_sf"/>
</dbReference>
<organism evidence="5 6">
    <name type="scientific">Trypanosoma rangeli</name>
    <dbReference type="NCBI Taxonomy" id="5698"/>
    <lineage>
        <taxon>Eukaryota</taxon>
        <taxon>Discoba</taxon>
        <taxon>Euglenozoa</taxon>
        <taxon>Kinetoplastea</taxon>
        <taxon>Metakinetoplastina</taxon>
        <taxon>Trypanosomatida</taxon>
        <taxon>Trypanosomatidae</taxon>
        <taxon>Trypanosoma</taxon>
        <taxon>Herpetosoma</taxon>
    </lineage>
</organism>
<dbReference type="EMBL" id="MKGL01000117">
    <property type="protein sequence ID" value="RNF06102.1"/>
    <property type="molecule type" value="Genomic_DNA"/>
</dbReference>
<dbReference type="VEuPathDB" id="TriTrypDB:TRSC58_05474"/>
<dbReference type="CDD" id="cd00200">
    <property type="entry name" value="WD40"/>
    <property type="match status" value="1"/>
</dbReference>
<dbReference type="Proteomes" id="UP000283634">
    <property type="component" value="Unassembled WGS sequence"/>
</dbReference>
<dbReference type="GO" id="GO:0051015">
    <property type="term" value="F:actin filament binding"/>
    <property type="evidence" value="ECO:0007669"/>
    <property type="project" value="TreeGrafter"/>
</dbReference>
<evidence type="ECO:0000313" key="6">
    <source>
        <dbReference type="Proteomes" id="UP000283634"/>
    </source>
</evidence>
<keyword evidence="2" id="KW-0677">Repeat</keyword>
<evidence type="ECO:0000256" key="4">
    <source>
        <dbReference type="PROSITE-ProRule" id="PRU00221"/>
    </source>
</evidence>
<feature type="repeat" description="WD" evidence="4">
    <location>
        <begin position="184"/>
        <end position="225"/>
    </location>
</feature>
<dbReference type="InterPro" id="IPR019775">
    <property type="entry name" value="WD40_repeat_CS"/>
</dbReference>
<dbReference type="SUPFAM" id="SSF50998">
    <property type="entry name" value="Quinoprotein alcohol dehydrogenase-like"/>
    <property type="match status" value="1"/>
</dbReference>
<evidence type="ECO:0000313" key="5">
    <source>
        <dbReference type="EMBL" id="RNF06102.1"/>
    </source>
</evidence>
<dbReference type="PROSITE" id="PS00678">
    <property type="entry name" value="WD_REPEATS_1"/>
    <property type="match status" value="1"/>
</dbReference>
<feature type="repeat" description="WD" evidence="4">
    <location>
        <begin position="516"/>
        <end position="558"/>
    </location>
</feature>
<dbReference type="PANTHER" id="PTHR19856">
    <property type="entry name" value="WD-REPEATCONTAINING PROTEIN WDR1"/>
    <property type="match status" value="1"/>
</dbReference>
<evidence type="ECO:0000256" key="2">
    <source>
        <dbReference type="ARBA" id="ARBA00022737"/>
    </source>
</evidence>
<dbReference type="InterPro" id="IPR011047">
    <property type="entry name" value="Quinoprotein_ADH-like_sf"/>
</dbReference>
<evidence type="ECO:0000256" key="1">
    <source>
        <dbReference type="ARBA" id="ARBA00022574"/>
    </source>
</evidence>
<dbReference type="PROSITE" id="PS50294">
    <property type="entry name" value="WD_REPEATS_REGION"/>
    <property type="match status" value="4"/>
</dbReference>
<dbReference type="OrthoDB" id="2306at2759"/>
<gene>
    <name evidence="5" type="ORF">TraAM80_04098</name>
</gene>
<sequence>MSLHQLLLHNTLPGAPSTTRAVTTPLSVFGNVLAYGSGNLVVVRELEEPGTVIIGGRHTSPVTSVRISPSGNLVASGDQNGNVLVWTCQPDSQEVLNMKQLQGPVRDIAWTHDEERLVVVGDGKSHFATAISITGNTIGTINGHTQNVLSCDMRGERPYRIVTGGADSAVGFYEGVPFTFKCNVKGHKDKVTCVRYSPDMETIATVSRSSDIILIDGKTAEQKGSIATGHTGTIYAIAWSPDGSELATASADKSVKIFDAATGVMLRSCFFGADVMNMQQGVVYTPQGVCSISLGGELTLISEEGNIKGVLSGHQGRILLLRSYSNGTMISVSVDRALMWRFQNKFSANARKVYIASSFVTAAACTEDYLYLVSGTDLLRCALTDTEPTLLSREAANATALAITEDKNVVMLFKHGFVVIDASGCKVAEEKLGRFDGTSAAAHGSLVMLGGDALVKGYCVKTGASPVACVQFAGHHRGVVACVAFSRDGKRVASGDATRNIFVWSPVDGAVLYQDLVFHTLRVTSLAFAPQSSALLLSGSMDASLIVWDLNKATRKTEDAAHRGGVSAVAWTADGRLLSGGADFCVRQWNHLN</sequence>
<dbReference type="AlphaFoldDB" id="A0A3R7NG85"/>
<dbReference type="PROSITE" id="PS50082">
    <property type="entry name" value="WD_REPEATS_2"/>
    <property type="match status" value="6"/>
</dbReference>
<keyword evidence="3" id="KW-0689">Ribosomal protein</keyword>
<dbReference type="InterPro" id="IPR015943">
    <property type="entry name" value="WD40/YVTN_repeat-like_dom_sf"/>
</dbReference>
<accession>A0A3R7NG85</accession>
<protein>
    <submittedName>
        <fullName evidence="5">WD40 repeat-containing protein</fullName>
    </submittedName>
</protein>
<feature type="repeat" description="WD" evidence="4">
    <location>
        <begin position="559"/>
        <end position="593"/>
    </location>
</feature>
<feature type="repeat" description="WD" evidence="4">
    <location>
        <begin position="473"/>
        <end position="505"/>
    </location>
</feature>
<reference evidence="5 6" key="1">
    <citation type="journal article" date="2018" name="BMC Genomics">
        <title>Genomic comparison of Trypanosoma conorhini and Trypanosoma rangeli to Trypanosoma cruzi strains of high and low virulence.</title>
        <authorList>
            <person name="Bradwell K.R."/>
            <person name="Koparde V.N."/>
            <person name="Matveyev A.V."/>
            <person name="Serrano M.G."/>
            <person name="Alves J.M."/>
            <person name="Parikh H."/>
            <person name="Huang B."/>
            <person name="Lee V."/>
            <person name="Espinosa-Alvarez O."/>
            <person name="Ortiz P.A."/>
            <person name="Costa-Martins A.G."/>
            <person name="Teixeira M.M."/>
            <person name="Buck G.A."/>
        </authorList>
    </citation>
    <scope>NUCLEOTIDE SEQUENCE [LARGE SCALE GENOMIC DNA]</scope>
    <source>
        <strain evidence="5 6">AM80</strain>
    </source>
</reference>
<dbReference type="RefSeq" id="XP_029239068.1">
    <property type="nucleotide sequence ID" value="XM_029381042.1"/>
</dbReference>
<feature type="repeat" description="WD" evidence="4">
    <location>
        <begin position="55"/>
        <end position="86"/>
    </location>
</feature>
<proteinExistence type="predicted"/>
<dbReference type="OMA" id="FYQGPPF"/>
<feature type="repeat" description="WD" evidence="4">
    <location>
        <begin position="227"/>
        <end position="268"/>
    </location>
</feature>
<dbReference type="InterPro" id="IPR001680">
    <property type="entry name" value="WD40_rpt"/>
</dbReference>
<keyword evidence="1 4" id="KW-0853">WD repeat</keyword>
<dbReference type="SUPFAM" id="SSF50978">
    <property type="entry name" value="WD40 repeat-like"/>
    <property type="match status" value="1"/>
</dbReference>
<dbReference type="PANTHER" id="PTHR19856:SF0">
    <property type="entry name" value="WD REPEAT-CONTAINING PROTEIN 1"/>
    <property type="match status" value="1"/>
</dbReference>
<evidence type="ECO:0000256" key="3">
    <source>
        <dbReference type="ARBA" id="ARBA00022980"/>
    </source>
</evidence>
<dbReference type="SMART" id="SM00320">
    <property type="entry name" value="WD40"/>
    <property type="match status" value="9"/>
</dbReference>
<keyword evidence="6" id="KW-1185">Reference proteome</keyword>
<dbReference type="Gene3D" id="2.130.10.10">
    <property type="entry name" value="YVTN repeat-like/Quinoprotein amine dehydrogenase"/>
    <property type="match status" value="2"/>
</dbReference>
<dbReference type="Pfam" id="PF00400">
    <property type="entry name" value="WD40"/>
    <property type="match status" value="6"/>
</dbReference>
<dbReference type="GeneID" id="40328031"/>
<name>A0A3R7NG85_TRYRA</name>
<comment type="caution">
    <text evidence="5">The sequence shown here is derived from an EMBL/GenBank/DDBJ whole genome shotgun (WGS) entry which is preliminary data.</text>
</comment>
<dbReference type="GO" id="GO:0030864">
    <property type="term" value="C:cortical actin cytoskeleton"/>
    <property type="evidence" value="ECO:0007669"/>
    <property type="project" value="TreeGrafter"/>
</dbReference>
<dbReference type="GO" id="GO:0030042">
    <property type="term" value="P:actin filament depolymerization"/>
    <property type="evidence" value="ECO:0007669"/>
    <property type="project" value="TreeGrafter"/>
</dbReference>
<dbReference type="GO" id="GO:0005840">
    <property type="term" value="C:ribosome"/>
    <property type="evidence" value="ECO:0007669"/>
    <property type="project" value="UniProtKB-KW"/>
</dbReference>
<keyword evidence="3" id="KW-0687">Ribonucleoprotein</keyword>